<feature type="region of interest" description="Disordered" evidence="1">
    <location>
        <begin position="346"/>
        <end position="371"/>
    </location>
</feature>
<keyword evidence="4" id="KW-1185">Reference proteome</keyword>
<feature type="compositionally biased region" description="Polar residues" evidence="1">
    <location>
        <begin position="360"/>
        <end position="371"/>
    </location>
</feature>
<reference evidence="3" key="1">
    <citation type="submission" date="2023-03" db="EMBL/GenBank/DDBJ databases">
        <title>Complete genome of Cladonia borealis.</title>
        <authorList>
            <person name="Park H."/>
        </authorList>
    </citation>
    <scope>NUCLEOTIDE SEQUENCE</scope>
    <source>
        <strain evidence="3">ANT050790</strain>
    </source>
</reference>
<keyword evidence="2" id="KW-0732">Signal</keyword>
<gene>
    <name evidence="3" type="ORF">JMJ35_004657</name>
</gene>
<evidence type="ECO:0000256" key="2">
    <source>
        <dbReference type="SAM" id="SignalP"/>
    </source>
</evidence>
<feature type="signal peptide" evidence="2">
    <location>
        <begin position="1"/>
        <end position="25"/>
    </location>
</feature>
<feature type="chain" id="PRO_5041447743" evidence="2">
    <location>
        <begin position="26"/>
        <end position="496"/>
    </location>
</feature>
<feature type="compositionally biased region" description="Low complexity" evidence="1">
    <location>
        <begin position="211"/>
        <end position="249"/>
    </location>
</feature>
<feature type="compositionally biased region" description="Polar residues" evidence="1">
    <location>
        <begin position="417"/>
        <end position="456"/>
    </location>
</feature>
<evidence type="ECO:0000313" key="4">
    <source>
        <dbReference type="Proteomes" id="UP001166286"/>
    </source>
</evidence>
<sequence length="496" mass="48448">MRAFSCTHSFFLFVLSFITIRHSLSLSIDSQAAAILEPRLDGDAITTGTGTWNNSTFKVPSMLATSSSSNTVTGSLKSPTTTEYSSIYLIETLSGSPGVNATTASSPVIDSQPSTALSSAAPSSAALSLAALSSAPLSLVATSLAATSSKRNKCKPSTGIINVPSQSAVQPSVASALDQAPNMMAASTPAAPSVGTGAPATNEDVALAPMGGSVSSQPAAASVAAGSGQTGNENAVSGSPAAGSAAPAACGPQATVTVTMQNTVTVTVTAGTADSSPVNSAVAAPVAVNGGAAPVAAGAANSASISNVVAAPAPITNNGETALAAVTSGAAAAPAAITSSAMASKSYKTTCKHRTKRRTSNAATPTTSPFTQNVEATAAASASASASVGDLSGNETPMNFIEDAATLASLPGIASQEAATQTSSPGWQSSGGMASSSATQGPLSSSSPMAASTQGSSSLGNATWSSMAAWQTSIGLCLAILCRDGLVALHYYFFEQ</sequence>
<dbReference type="AlphaFoldDB" id="A0AA39V8G2"/>
<protein>
    <submittedName>
        <fullName evidence="3">Uncharacterized protein</fullName>
    </submittedName>
</protein>
<proteinExistence type="predicted"/>
<accession>A0AA39V8G2</accession>
<dbReference type="Proteomes" id="UP001166286">
    <property type="component" value="Unassembled WGS sequence"/>
</dbReference>
<feature type="region of interest" description="Disordered" evidence="1">
    <location>
        <begin position="187"/>
        <end position="249"/>
    </location>
</feature>
<evidence type="ECO:0000256" key="1">
    <source>
        <dbReference type="SAM" id="MobiDB-lite"/>
    </source>
</evidence>
<dbReference type="EMBL" id="JAFEKC020000009">
    <property type="protein sequence ID" value="KAK0512640.1"/>
    <property type="molecule type" value="Genomic_DNA"/>
</dbReference>
<organism evidence="3 4">
    <name type="scientific">Cladonia borealis</name>
    <dbReference type="NCBI Taxonomy" id="184061"/>
    <lineage>
        <taxon>Eukaryota</taxon>
        <taxon>Fungi</taxon>
        <taxon>Dikarya</taxon>
        <taxon>Ascomycota</taxon>
        <taxon>Pezizomycotina</taxon>
        <taxon>Lecanoromycetes</taxon>
        <taxon>OSLEUM clade</taxon>
        <taxon>Lecanoromycetidae</taxon>
        <taxon>Lecanorales</taxon>
        <taxon>Lecanorineae</taxon>
        <taxon>Cladoniaceae</taxon>
        <taxon>Cladonia</taxon>
    </lineage>
</organism>
<name>A0AA39V8G2_9LECA</name>
<comment type="caution">
    <text evidence="3">The sequence shown here is derived from an EMBL/GenBank/DDBJ whole genome shotgun (WGS) entry which is preliminary data.</text>
</comment>
<feature type="compositionally biased region" description="Basic residues" evidence="1">
    <location>
        <begin position="350"/>
        <end position="359"/>
    </location>
</feature>
<feature type="region of interest" description="Disordered" evidence="1">
    <location>
        <begin position="415"/>
        <end position="456"/>
    </location>
</feature>
<evidence type="ECO:0000313" key="3">
    <source>
        <dbReference type="EMBL" id="KAK0512640.1"/>
    </source>
</evidence>